<feature type="compositionally biased region" description="Low complexity" evidence="2">
    <location>
        <begin position="788"/>
        <end position="800"/>
    </location>
</feature>
<feature type="region of interest" description="Disordered" evidence="2">
    <location>
        <begin position="682"/>
        <end position="724"/>
    </location>
</feature>
<feature type="coiled-coil region" evidence="1">
    <location>
        <begin position="734"/>
        <end position="785"/>
    </location>
</feature>
<evidence type="ECO:0000256" key="2">
    <source>
        <dbReference type="SAM" id="MobiDB-lite"/>
    </source>
</evidence>
<feature type="domain" description="DUF2415" evidence="3">
    <location>
        <begin position="291"/>
        <end position="330"/>
    </location>
</feature>
<evidence type="ECO:0000256" key="1">
    <source>
        <dbReference type="SAM" id="Coils"/>
    </source>
</evidence>
<dbReference type="EMBL" id="KB822718">
    <property type="protein sequence ID" value="ETN43269.1"/>
    <property type="molecule type" value="Genomic_DNA"/>
</dbReference>
<protein>
    <recommendedName>
        <fullName evidence="3">DUF2415 domain-containing protein</fullName>
    </recommendedName>
</protein>
<name>W2S5P3_CYPE1</name>
<dbReference type="PANTHER" id="PTHR43991">
    <property type="entry name" value="WD REPEAT PROTEIN (AFU_ORTHOLOGUE AFUA_8G05640)-RELATED"/>
    <property type="match status" value="1"/>
</dbReference>
<feature type="coiled-coil region" evidence="1">
    <location>
        <begin position="573"/>
        <end position="628"/>
    </location>
</feature>
<dbReference type="HOGENOM" id="CLU_313749_0_0_1"/>
<dbReference type="Pfam" id="PF10313">
    <property type="entry name" value="DUF2415"/>
    <property type="match status" value="1"/>
</dbReference>
<evidence type="ECO:0000259" key="3">
    <source>
        <dbReference type="Pfam" id="PF10313"/>
    </source>
</evidence>
<dbReference type="eggNOG" id="KOG4532">
    <property type="taxonomic scope" value="Eukaryota"/>
</dbReference>
<feature type="region of interest" description="Disordered" evidence="2">
    <location>
        <begin position="431"/>
        <end position="546"/>
    </location>
</feature>
<reference evidence="4 5" key="1">
    <citation type="submission" date="2013-03" db="EMBL/GenBank/DDBJ databases">
        <title>The Genome Sequence of Phialophora europaea CBS 101466.</title>
        <authorList>
            <consortium name="The Broad Institute Genomics Platform"/>
            <person name="Cuomo C."/>
            <person name="de Hoog S."/>
            <person name="Gorbushina A."/>
            <person name="Walker B."/>
            <person name="Young S.K."/>
            <person name="Zeng Q."/>
            <person name="Gargeya S."/>
            <person name="Fitzgerald M."/>
            <person name="Haas B."/>
            <person name="Abouelleil A."/>
            <person name="Allen A.W."/>
            <person name="Alvarado L."/>
            <person name="Arachchi H.M."/>
            <person name="Berlin A.M."/>
            <person name="Chapman S.B."/>
            <person name="Gainer-Dewar J."/>
            <person name="Goldberg J."/>
            <person name="Griggs A."/>
            <person name="Gujja S."/>
            <person name="Hansen M."/>
            <person name="Howarth C."/>
            <person name="Imamovic A."/>
            <person name="Ireland A."/>
            <person name="Larimer J."/>
            <person name="McCowan C."/>
            <person name="Murphy C."/>
            <person name="Pearson M."/>
            <person name="Poon T.W."/>
            <person name="Priest M."/>
            <person name="Roberts A."/>
            <person name="Saif S."/>
            <person name="Shea T."/>
            <person name="Sisk P."/>
            <person name="Sykes S."/>
            <person name="Wortman J."/>
            <person name="Nusbaum C."/>
            <person name="Birren B."/>
        </authorList>
    </citation>
    <scope>NUCLEOTIDE SEQUENCE [LARGE SCALE GENOMIC DNA]</scope>
    <source>
        <strain evidence="4 5">CBS 101466</strain>
    </source>
</reference>
<dbReference type="Gene3D" id="2.130.10.10">
    <property type="entry name" value="YVTN repeat-like/Quinoprotein amine dehydrogenase"/>
    <property type="match status" value="1"/>
</dbReference>
<dbReference type="Proteomes" id="UP000030752">
    <property type="component" value="Unassembled WGS sequence"/>
</dbReference>
<feature type="region of interest" description="Disordered" evidence="2">
    <location>
        <begin position="786"/>
        <end position="806"/>
    </location>
</feature>
<gene>
    <name evidence="4" type="ORF">HMPREF1541_02428</name>
</gene>
<keyword evidence="1" id="KW-0175">Coiled coil</keyword>
<dbReference type="InterPro" id="IPR001680">
    <property type="entry name" value="WD40_rpt"/>
</dbReference>
<dbReference type="InterPro" id="IPR015943">
    <property type="entry name" value="WD40/YVTN_repeat-like_dom_sf"/>
</dbReference>
<accession>W2S5P3</accession>
<dbReference type="GeneID" id="19969767"/>
<dbReference type="SMART" id="SM00320">
    <property type="entry name" value="WD40"/>
    <property type="match status" value="2"/>
</dbReference>
<dbReference type="InterPro" id="IPR036322">
    <property type="entry name" value="WD40_repeat_dom_sf"/>
</dbReference>
<feature type="compositionally biased region" description="Polar residues" evidence="2">
    <location>
        <begin position="518"/>
        <end position="542"/>
    </location>
</feature>
<dbReference type="VEuPathDB" id="FungiDB:HMPREF1541_02428"/>
<feature type="compositionally biased region" description="Low complexity" evidence="2">
    <location>
        <begin position="714"/>
        <end position="724"/>
    </location>
</feature>
<dbReference type="STRING" id="1220924.W2S5P3"/>
<dbReference type="InterPro" id="IPR019417">
    <property type="entry name" value="DUF2415"/>
</dbReference>
<dbReference type="SUPFAM" id="SSF50978">
    <property type="entry name" value="WD40 repeat-like"/>
    <property type="match status" value="1"/>
</dbReference>
<feature type="compositionally biased region" description="Polar residues" evidence="2">
    <location>
        <begin position="682"/>
        <end position="707"/>
    </location>
</feature>
<evidence type="ECO:0000313" key="5">
    <source>
        <dbReference type="Proteomes" id="UP000030752"/>
    </source>
</evidence>
<keyword evidence="5" id="KW-1185">Reference proteome</keyword>
<dbReference type="RefSeq" id="XP_008715005.1">
    <property type="nucleotide sequence ID" value="XM_008716783.1"/>
</dbReference>
<sequence length="912" mass="101077">MTISVGEELCQSSTESLVSHNRFYPIKISVHHHQLRHLVSVTDGNRIFYVNDFDVYAVDLETDRSTLLATIPFEARCLAADYGWVCVGGEQNGDCAFIKLVSEDGFPKCFQHDLKVDVLGGEIVNSMSIHLVREQPASEPEPIVLISNNDKSVKIFSLARREVLATLDHDVPMNYATLSPDGTLLAAVGDSDKVYFYRRRKIEPIESKEPASRFPNFDWRPFAIPCVPTGDDVHDDYGFAVTFSPSGHLCAASSQGGAITVLDTSLLLDESYAPEESILCTFRSSRPTLWGCVRSMAFSPQPWDMLAWAEDHGRIGIADIRQMFMRRQVVQLDKARSTIITVEDTTPKMYRDLPIKDRLKQQHLARLRSMRGIPDETLRTGNLLEETRAGFMLRRQRRQDLMSYHRGLDLDARERSVLDALETTMDDVEHHSPYSVNYTSPPRFRPSHLADPNSSGDLDVRLMPSPDPRTGYRSYQPRRRTSIVLSESTVNRHLAPQDSPRARISASPGRMTDDEDTPSMSTNDLTPSGGASTSQPRTSDIPTSDPWHVIQSALETARRTDETTSGSGDRPTLAQIESALDAERRLGSQLERQLADERQLSNLLRRQLETQDRLLQSQQRELEAATEADDRLEPSIDRLLQRELANEQQFGEQRSRDLENEILSGTSRARRLESVRARLLSNVSQNPDSSASSAQTSALPTFSTSAQLAEETEASPLPSSDSLSATLQRHEAFRRERAAHIESLERQVRRAETRVASASSDIQALENAIQRSASSERLVRQHEARVRAASMSASGSSNPSDQPRTRVVGARPIERDSPTIGPRTTRTVGELAGRASETEMRLARMMFLSGGQRNMDANGNWVAGGGLQRMLAQASAGASSSRAGPSASVAEVVREMGVGTAGIGWSGDGRSL</sequence>
<dbReference type="OrthoDB" id="418169at2759"/>
<proteinExistence type="predicted"/>
<organism evidence="4 5">
    <name type="scientific">Cyphellophora europaea (strain CBS 101466)</name>
    <name type="common">Phialophora europaea</name>
    <dbReference type="NCBI Taxonomy" id="1220924"/>
    <lineage>
        <taxon>Eukaryota</taxon>
        <taxon>Fungi</taxon>
        <taxon>Dikarya</taxon>
        <taxon>Ascomycota</taxon>
        <taxon>Pezizomycotina</taxon>
        <taxon>Eurotiomycetes</taxon>
        <taxon>Chaetothyriomycetidae</taxon>
        <taxon>Chaetothyriales</taxon>
        <taxon>Cyphellophoraceae</taxon>
        <taxon>Cyphellophora</taxon>
    </lineage>
</organism>
<dbReference type="AlphaFoldDB" id="W2S5P3"/>
<evidence type="ECO:0000313" key="4">
    <source>
        <dbReference type="EMBL" id="ETN43269.1"/>
    </source>
</evidence>
<dbReference type="PANTHER" id="PTHR43991:SF9">
    <property type="entry name" value="DUF2415 DOMAIN-CONTAINING PROTEIN"/>
    <property type="match status" value="1"/>
</dbReference>
<dbReference type="InParanoid" id="W2S5P3"/>